<comment type="caution">
    <text evidence="13">The sequence shown here is derived from an EMBL/GenBank/DDBJ whole genome shotgun (WGS) entry which is preliminary data.</text>
</comment>
<dbReference type="GO" id="GO:0000452">
    <property type="term" value="P:snoRNA guided rRNA 2'-O-methylation"/>
    <property type="evidence" value="ECO:0007669"/>
    <property type="project" value="UniProtKB-ARBA"/>
</dbReference>
<dbReference type="Gene3D" id="3.40.50.150">
    <property type="entry name" value="Vaccinia Virus protein VP39"/>
    <property type="match status" value="1"/>
</dbReference>
<evidence type="ECO:0000256" key="9">
    <source>
        <dbReference type="ARBA" id="ARBA00023242"/>
    </source>
</evidence>
<keyword evidence="10" id="KW-0687">Ribonucleoprotein</keyword>
<evidence type="ECO:0000256" key="11">
    <source>
        <dbReference type="ARBA" id="ARBA00032245"/>
    </source>
</evidence>
<keyword evidence="4" id="KW-0698">rRNA processing</keyword>
<dbReference type="HAMAP" id="MF_00351">
    <property type="entry name" value="RNA_methyltransf_FlpA"/>
    <property type="match status" value="1"/>
</dbReference>
<dbReference type="Proteomes" id="UP001153365">
    <property type="component" value="Unassembled WGS sequence"/>
</dbReference>
<keyword evidence="9" id="KW-0539">Nucleus</keyword>
<gene>
    <name evidence="13" type="ORF">PPACK8108_LOCUS2351</name>
</gene>
<dbReference type="GO" id="GO:0000494">
    <property type="term" value="P:box C/D sno(s)RNA 3'-end processing"/>
    <property type="evidence" value="ECO:0007669"/>
    <property type="project" value="TreeGrafter"/>
</dbReference>
<name>A0AAV0ALL7_PHAPC</name>
<evidence type="ECO:0000256" key="1">
    <source>
        <dbReference type="ARBA" id="ARBA00004604"/>
    </source>
</evidence>
<dbReference type="FunFam" id="3.40.50.150:FF:000001">
    <property type="entry name" value="Fibrillarin like 1"/>
    <property type="match status" value="1"/>
</dbReference>
<sequence length="309" mass="33602">MAVAEGDVAEEGAVEAEGEVEEEVGLEIVVVVVVVAGEWVLVDEEEEEVVAHLGVEVAPPEGGERGGAPKVIIEKHRHDGVFIAKGKEHLLVTRNLVPGESVYGEKRITVESPSSSPDFPPEKIEYRVWNPFRSKLAAGILGGLDDIYIAPGKKVLYLGAASGTSVSHVADVVGPKGTVYAVEFSHRSGRDLINMAKKRINVIPIVEDARHPNKYRMLVGMVDVIFADVAQPDQARIICLNAHHFLKHGGHILISIKANCIDSTAPAEAVFASEIKKMQSEMIKPHEQLTLEPYERDHAIVAGTYLRHT</sequence>
<reference evidence="13" key="1">
    <citation type="submission" date="2022-06" db="EMBL/GenBank/DDBJ databases">
        <authorList>
            <consortium name="SYNGENTA / RWTH Aachen University"/>
        </authorList>
    </citation>
    <scope>NUCLEOTIDE SEQUENCE</scope>
</reference>
<protein>
    <recommendedName>
        <fullName evidence="3">rRNA 2'-O-methyltransferase fibrillarin</fullName>
    </recommendedName>
    <alternativeName>
        <fullName evidence="11">Histone-glutamine methyltransferase</fullName>
    </alternativeName>
</protein>
<comment type="similarity">
    <text evidence="2">Belongs to the methyltransferase superfamily. Fibrillarin family.</text>
</comment>
<evidence type="ECO:0000256" key="12">
    <source>
        <dbReference type="ARBA" id="ARBA00047568"/>
    </source>
</evidence>
<evidence type="ECO:0000256" key="7">
    <source>
        <dbReference type="ARBA" id="ARBA00022691"/>
    </source>
</evidence>
<keyword evidence="8" id="KW-0694">RNA-binding</keyword>
<dbReference type="CDD" id="cd02440">
    <property type="entry name" value="AdoMet_MTases"/>
    <property type="match status" value="1"/>
</dbReference>
<evidence type="ECO:0000256" key="10">
    <source>
        <dbReference type="ARBA" id="ARBA00023274"/>
    </source>
</evidence>
<dbReference type="GO" id="GO:0003723">
    <property type="term" value="F:RNA binding"/>
    <property type="evidence" value="ECO:0007669"/>
    <property type="project" value="UniProtKB-KW"/>
</dbReference>
<dbReference type="GO" id="GO:1990259">
    <property type="term" value="F:histone H2AQ104 methyltransferase activity"/>
    <property type="evidence" value="ECO:0007669"/>
    <property type="project" value="TreeGrafter"/>
</dbReference>
<dbReference type="NCBIfam" id="NF003276">
    <property type="entry name" value="PRK04266.1-2"/>
    <property type="match status" value="1"/>
</dbReference>
<keyword evidence="14" id="KW-1185">Reference proteome</keyword>
<evidence type="ECO:0000256" key="8">
    <source>
        <dbReference type="ARBA" id="ARBA00022884"/>
    </source>
</evidence>
<evidence type="ECO:0000256" key="2">
    <source>
        <dbReference type="ARBA" id="ARBA00010632"/>
    </source>
</evidence>
<evidence type="ECO:0000313" key="13">
    <source>
        <dbReference type="EMBL" id="CAH7667909.1"/>
    </source>
</evidence>
<dbReference type="FunFam" id="3.30.200.20:FF:000056">
    <property type="entry name" value="Fibrillarin like 1"/>
    <property type="match status" value="1"/>
</dbReference>
<keyword evidence="6" id="KW-0808">Transferase</keyword>
<dbReference type="Gene3D" id="3.30.200.20">
    <property type="entry name" value="Phosphorylase Kinase, domain 1"/>
    <property type="match status" value="1"/>
</dbReference>
<evidence type="ECO:0000313" key="14">
    <source>
        <dbReference type="Proteomes" id="UP001153365"/>
    </source>
</evidence>
<dbReference type="GO" id="GO:0031428">
    <property type="term" value="C:box C/D methylation guide snoRNP complex"/>
    <property type="evidence" value="ECO:0007669"/>
    <property type="project" value="TreeGrafter"/>
</dbReference>
<evidence type="ECO:0000256" key="5">
    <source>
        <dbReference type="ARBA" id="ARBA00022603"/>
    </source>
</evidence>
<evidence type="ECO:0000256" key="4">
    <source>
        <dbReference type="ARBA" id="ARBA00022552"/>
    </source>
</evidence>
<keyword evidence="7" id="KW-0949">S-adenosyl-L-methionine</keyword>
<dbReference type="GO" id="GO:0008649">
    <property type="term" value="F:rRNA methyltransferase activity"/>
    <property type="evidence" value="ECO:0007669"/>
    <property type="project" value="TreeGrafter"/>
</dbReference>
<dbReference type="SMART" id="SM01206">
    <property type="entry name" value="Fibrillarin"/>
    <property type="match status" value="1"/>
</dbReference>
<dbReference type="Pfam" id="PF01269">
    <property type="entry name" value="Fibrillarin"/>
    <property type="match status" value="1"/>
</dbReference>
<dbReference type="AlphaFoldDB" id="A0AAV0ALL7"/>
<dbReference type="PANTHER" id="PTHR10335">
    <property type="entry name" value="RRNA 2-O-METHYLTRANSFERASE FIBRILLARIN"/>
    <property type="match status" value="1"/>
</dbReference>
<accession>A0AAV0ALL7</accession>
<proteinExistence type="inferred from homology"/>
<dbReference type="InterPro" id="IPR029063">
    <property type="entry name" value="SAM-dependent_MTases_sf"/>
</dbReference>
<dbReference type="PRINTS" id="PR00052">
    <property type="entry name" value="FIBRILLARIN"/>
</dbReference>
<evidence type="ECO:0000256" key="3">
    <source>
        <dbReference type="ARBA" id="ARBA00015190"/>
    </source>
</evidence>
<dbReference type="SUPFAM" id="SSF53335">
    <property type="entry name" value="S-adenosyl-L-methionine-dependent methyltransferases"/>
    <property type="match status" value="1"/>
</dbReference>
<dbReference type="GO" id="GO:0032040">
    <property type="term" value="C:small-subunit processome"/>
    <property type="evidence" value="ECO:0007669"/>
    <property type="project" value="TreeGrafter"/>
</dbReference>
<evidence type="ECO:0000256" key="6">
    <source>
        <dbReference type="ARBA" id="ARBA00022679"/>
    </source>
</evidence>
<keyword evidence="5" id="KW-0489">Methyltransferase</keyword>
<comment type="subcellular location">
    <subcellularLocation>
        <location evidence="1">Nucleus</location>
        <location evidence="1">Nucleolus</location>
    </subcellularLocation>
</comment>
<dbReference type="InterPro" id="IPR000692">
    <property type="entry name" value="Fibrillarin"/>
</dbReference>
<comment type="catalytic activity">
    <reaction evidence="12">
        <text>L-glutaminyl-[histone H2A] + S-adenosyl-L-methionine = N(5)-methyl-L-glutaminyl-[histone H2A] + S-adenosyl-L-homocysteine + H(+)</text>
        <dbReference type="Rhea" id="RHEA:50904"/>
        <dbReference type="Rhea" id="RHEA-COMP:12837"/>
        <dbReference type="Rhea" id="RHEA-COMP:12839"/>
        <dbReference type="ChEBI" id="CHEBI:15378"/>
        <dbReference type="ChEBI" id="CHEBI:30011"/>
        <dbReference type="ChEBI" id="CHEBI:57856"/>
        <dbReference type="ChEBI" id="CHEBI:59789"/>
        <dbReference type="ChEBI" id="CHEBI:61891"/>
    </reaction>
</comment>
<dbReference type="EMBL" id="CALTRL010000399">
    <property type="protein sequence ID" value="CAH7667909.1"/>
    <property type="molecule type" value="Genomic_DNA"/>
</dbReference>
<organism evidence="13 14">
    <name type="scientific">Phakopsora pachyrhizi</name>
    <name type="common">Asian soybean rust disease fungus</name>
    <dbReference type="NCBI Taxonomy" id="170000"/>
    <lineage>
        <taxon>Eukaryota</taxon>
        <taxon>Fungi</taxon>
        <taxon>Dikarya</taxon>
        <taxon>Basidiomycota</taxon>
        <taxon>Pucciniomycotina</taxon>
        <taxon>Pucciniomycetes</taxon>
        <taxon>Pucciniales</taxon>
        <taxon>Phakopsoraceae</taxon>
        <taxon>Phakopsora</taxon>
    </lineage>
</organism>
<dbReference type="PANTHER" id="PTHR10335:SF17">
    <property type="entry name" value="FIBRILLARIN"/>
    <property type="match status" value="1"/>
</dbReference>